<name>A0A183C6T6_GLOPA</name>
<reference evidence="1" key="1">
    <citation type="submission" date="2014-05" db="EMBL/GenBank/DDBJ databases">
        <title>The genome and life-stage specific transcriptomes of Globodera pallida elucidate key aspects of plant parasitism by a cyst nematode.</title>
        <authorList>
            <person name="Cotton J.A."/>
            <person name="Lilley C.J."/>
            <person name="Jones L.M."/>
            <person name="Kikuchi T."/>
            <person name="Reid A.J."/>
            <person name="Thorpe P."/>
            <person name="Tsai I.J."/>
            <person name="Beasley H."/>
            <person name="Blok V."/>
            <person name="Cock P.J.A."/>
            <person name="Van den Akker S.E."/>
            <person name="Holroyd N."/>
            <person name="Hunt M."/>
            <person name="Mantelin S."/>
            <person name="Naghra H."/>
            <person name="Pain A."/>
            <person name="Palomares-Rius J.E."/>
            <person name="Zarowiecki M."/>
            <person name="Berriman M."/>
            <person name="Jones J.T."/>
            <person name="Urwin P.E."/>
        </authorList>
    </citation>
    <scope>NUCLEOTIDE SEQUENCE [LARGE SCALE GENOMIC DNA]</scope>
    <source>
        <strain evidence="1">Lindley</strain>
    </source>
</reference>
<proteinExistence type="predicted"/>
<dbReference type="Proteomes" id="UP000050741">
    <property type="component" value="Unassembled WGS sequence"/>
</dbReference>
<dbReference type="WBParaSite" id="GPLIN_000858200">
    <property type="protein sequence ID" value="GPLIN_000858200"/>
    <property type="gene ID" value="GPLIN_000858200"/>
</dbReference>
<accession>A0A183C6T6</accession>
<sequence length="93" mass="9783">MECEQFLVLELMDGGRHAQLFAAVNRGGQAMPGGSVVPKSMTAVGTAASSEAMLIDRKEFGGVDGSTTAAGAAKFRKYRVIRKRGGPNMAFDC</sequence>
<keyword evidence="1" id="KW-1185">Reference proteome</keyword>
<evidence type="ECO:0000313" key="1">
    <source>
        <dbReference type="Proteomes" id="UP000050741"/>
    </source>
</evidence>
<reference evidence="2" key="2">
    <citation type="submission" date="2016-06" db="UniProtKB">
        <authorList>
            <consortium name="WormBaseParasite"/>
        </authorList>
    </citation>
    <scope>IDENTIFICATION</scope>
</reference>
<protein>
    <submittedName>
        <fullName evidence="2">Dirigent protein</fullName>
    </submittedName>
</protein>
<evidence type="ECO:0000313" key="2">
    <source>
        <dbReference type="WBParaSite" id="GPLIN_000858200"/>
    </source>
</evidence>
<dbReference type="AlphaFoldDB" id="A0A183C6T6"/>
<organism evidence="1 2">
    <name type="scientific">Globodera pallida</name>
    <name type="common">Potato cyst nematode worm</name>
    <name type="synonym">Heterodera pallida</name>
    <dbReference type="NCBI Taxonomy" id="36090"/>
    <lineage>
        <taxon>Eukaryota</taxon>
        <taxon>Metazoa</taxon>
        <taxon>Ecdysozoa</taxon>
        <taxon>Nematoda</taxon>
        <taxon>Chromadorea</taxon>
        <taxon>Rhabditida</taxon>
        <taxon>Tylenchina</taxon>
        <taxon>Tylenchomorpha</taxon>
        <taxon>Tylenchoidea</taxon>
        <taxon>Heteroderidae</taxon>
        <taxon>Heteroderinae</taxon>
        <taxon>Globodera</taxon>
    </lineage>
</organism>